<proteinExistence type="inferred from homology"/>
<dbReference type="Pfam" id="PF00657">
    <property type="entry name" value="Lipase_GDSL"/>
    <property type="match status" value="1"/>
</dbReference>
<comment type="similarity">
    <text evidence="1">Belongs to the 'GDSL' lipolytic enzyme family.</text>
</comment>
<gene>
    <name evidence="5" type="ORF">GOP47_0006916</name>
</gene>
<evidence type="ECO:0000256" key="1">
    <source>
        <dbReference type="ARBA" id="ARBA00008668"/>
    </source>
</evidence>
<evidence type="ECO:0000256" key="3">
    <source>
        <dbReference type="SAM" id="MobiDB-lite"/>
    </source>
</evidence>
<dbReference type="AlphaFoldDB" id="A0A9D4ZKE4"/>
<dbReference type="EMBL" id="JABFUD020000007">
    <property type="protein sequence ID" value="KAI5077092.1"/>
    <property type="molecule type" value="Genomic_DNA"/>
</dbReference>
<dbReference type="PANTHER" id="PTHR45642">
    <property type="entry name" value="GDSL ESTERASE/LIPASE EXL3"/>
    <property type="match status" value="1"/>
</dbReference>
<dbReference type="Gene3D" id="3.40.50.1110">
    <property type="entry name" value="SGNH hydrolase"/>
    <property type="match status" value="1"/>
</dbReference>
<feature type="compositionally biased region" description="Polar residues" evidence="3">
    <location>
        <begin position="64"/>
        <end position="75"/>
    </location>
</feature>
<feature type="signal peptide" evidence="4">
    <location>
        <begin position="1"/>
        <end position="21"/>
    </location>
</feature>
<keyword evidence="6" id="KW-1185">Reference proteome</keyword>
<accession>A0A9D4ZKE4</accession>
<dbReference type="SUPFAM" id="SSF52266">
    <property type="entry name" value="SGNH hydrolase"/>
    <property type="match status" value="1"/>
</dbReference>
<evidence type="ECO:0000313" key="6">
    <source>
        <dbReference type="Proteomes" id="UP000886520"/>
    </source>
</evidence>
<reference evidence="5" key="1">
    <citation type="submission" date="2021-01" db="EMBL/GenBank/DDBJ databases">
        <title>Adiantum capillus-veneris genome.</title>
        <authorList>
            <person name="Fang Y."/>
            <person name="Liao Q."/>
        </authorList>
    </citation>
    <scope>NUCLEOTIDE SEQUENCE</scope>
    <source>
        <strain evidence="5">H3</strain>
        <tissue evidence="5">Leaf</tissue>
    </source>
</reference>
<evidence type="ECO:0000256" key="4">
    <source>
        <dbReference type="SAM" id="SignalP"/>
    </source>
</evidence>
<feature type="chain" id="PRO_5039204278" description="GDSL esterase/lipase" evidence="4">
    <location>
        <begin position="22"/>
        <end position="497"/>
    </location>
</feature>
<dbReference type="GO" id="GO:0016788">
    <property type="term" value="F:hydrolase activity, acting on ester bonds"/>
    <property type="evidence" value="ECO:0007669"/>
    <property type="project" value="InterPro"/>
</dbReference>
<dbReference type="PANTHER" id="PTHR45642:SF139">
    <property type="entry name" value="SGNH HYDROLASE-TYPE ESTERASE DOMAIN-CONTAINING PROTEIN"/>
    <property type="match status" value="1"/>
</dbReference>
<sequence>MLGLAFGIVLVSLQLLSSISTCRPIATNYIYHHYNVNNHTSTRTDIKVNNHDTSGRAASYNGDIINNHTNDVSTTLDDDGHSNQQPPPAGHHMQRHYVAPIVPALFAFGDSTVDAGNNNHLTTISRSDFSPYGRDLPDKRPSGRFCNGKLVIDYVAEKLGLQPRMVAYLDTKSDIRTRLGCPNMPLHLEVSFGSASSGFLDSTATHFNALSLRKQVDHFKEYRQRLVEEIGEEDVMEILENAIFIISTGTNDYVNNYFVNPYLRSKYSLAQFQTLILGLCAQLIKDIHGLGARRVGVVSLPPIGCLPAIRTIYRKGNGHGCVEHLNNYTMRFNQELQRNVFPLLQENLSELHVAYMDSNSALLDIVNNPPKYGIKQAHKACCGSGKLEVGIFCNKLSLGTCKDARQYAFWDSFHPTDHTNEILATKLLEQVWKVFNLDHPYVYYYKNPTTNVHHKEENVAIIIHMEQWRCRVFLLGGLLYIIHLIKQFFPKIVELGF</sequence>
<feature type="region of interest" description="Disordered" evidence="3">
    <location>
        <begin position="57"/>
        <end position="92"/>
    </location>
</feature>
<dbReference type="InterPro" id="IPR035669">
    <property type="entry name" value="SGNH_plant_lipase-like"/>
</dbReference>
<evidence type="ECO:0000256" key="2">
    <source>
        <dbReference type="ARBA" id="ARBA00022729"/>
    </source>
</evidence>
<dbReference type="Proteomes" id="UP000886520">
    <property type="component" value="Chromosome 7"/>
</dbReference>
<organism evidence="5 6">
    <name type="scientific">Adiantum capillus-veneris</name>
    <name type="common">Maidenhair fern</name>
    <dbReference type="NCBI Taxonomy" id="13818"/>
    <lineage>
        <taxon>Eukaryota</taxon>
        <taxon>Viridiplantae</taxon>
        <taxon>Streptophyta</taxon>
        <taxon>Embryophyta</taxon>
        <taxon>Tracheophyta</taxon>
        <taxon>Polypodiopsida</taxon>
        <taxon>Polypodiidae</taxon>
        <taxon>Polypodiales</taxon>
        <taxon>Pteridineae</taxon>
        <taxon>Pteridaceae</taxon>
        <taxon>Vittarioideae</taxon>
        <taxon>Adiantum</taxon>
    </lineage>
</organism>
<keyword evidence="2 4" id="KW-0732">Signal</keyword>
<evidence type="ECO:0000313" key="5">
    <source>
        <dbReference type="EMBL" id="KAI5077092.1"/>
    </source>
</evidence>
<dbReference type="InterPro" id="IPR050592">
    <property type="entry name" value="GDSL_lipolytic_enzyme"/>
</dbReference>
<dbReference type="CDD" id="cd01837">
    <property type="entry name" value="SGNH_plant_lipase_like"/>
    <property type="match status" value="1"/>
</dbReference>
<protein>
    <recommendedName>
        <fullName evidence="7">GDSL esterase/lipase</fullName>
    </recommendedName>
</protein>
<dbReference type="InterPro" id="IPR036514">
    <property type="entry name" value="SGNH_hydro_sf"/>
</dbReference>
<evidence type="ECO:0008006" key="7">
    <source>
        <dbReference type="Google" id="ProtNLM"/>
    </source>
</evidence>
<name>A0A9D4ZKE4_ADICA</name>
<comment type="caution">
    <text evidence="5">The sequence shown here is derived from an EMBL/GenBank/DDBJ whole genome shotgun (WGS) entry which is preliminary data.</text>
</comment>
<dbReference type="InterPro" id="IPR001087">
    <property type="entry name" value="GDSL"/>
</dbReference>
<dbReference type="OrthoDB" id="1600564at2759"/>